<dbReference type="InterPro" id="IPR050090">
    <property type="entry name" value="Tyrosine_recombinase_XerCD"/>
</dbReference>
<comment type="caution">
    <text evidence="6">The sequence shown here is derived from an EMBL/GenBank/DDBJ whole genome shotgun (WGS) entry which is preliminary data.</text>
</comment>
<keyword evidence="3" id="KW-0238">DNA-binding</keyword>
<dbReference type="AlphaFoldDB" id="A0A833JNA6"/>
<comment type="similarity">
    <text evidence="1">Belongs to the 'phage' integrase family.</text>
</comment>
<dbReference type="InterPro" id="IPR011010">
    <property type="entry name" value="DNA_brk_join_enz"/>
</dbReference>
<dbReference type="InterPro" id="IPR002104">
    <property type="entry name" value="Integrase_catalytic"/>
</dbReference>
<dbReference type="GO" id="GO:0015074">
    <property type="term" value="P:DNA integration"/>
    <property type="evidence" value="ECO:0007669"/>
    <property type="project" value="UniProtKB-KW"/>
</dbReference>
<evidence type="ECO:0000256" key="1">
    <source>
        <dbReference type="ARBA" id="ARBA00008857"/>
    </source>
</evidence>
<dbReference type="GO" id="GO:0003677">
    <property type="term" value="F:DNA binding"/>
    <property type="evidence" value="ECO:0007669"/>
    <property type="project" value="UniProtKB-KW"/>
</dbReference>
<evidence type="ECO:0000313" key="7">
    <source>
        <dbReference type="Proteomes" id="UP000469950"/>
    </source>
</evidence>
<dbReference type="Pfam" id="PF00589">
    <property type="entry name" value="Phage_integrase"/>
    <property type="match status" value="1"/>
</dbReference>
<evidence type="ECO:0000313" key="6">
    <source>
        <dbReference type="EMBL" id="KAE8545039.1"/>
    </source>
</evidence>
<dbReference type="PANTHER" id="PTHR30349">
    <property type="entry name" value="PHAGE INTEGRASE-RELATED"/>
    <property type="match status" value="1"/>
</dbReference>
<dbReference type="PANTHER" id="PTHR30349:SF41">
    <property type="entry name" value="INTEGRASE_RECOMBINASE PROTEIN MJ0367-RELATED"/>
    <property type="match status" value="1"/>
</dbReference>
<dbReference type="Proteomes" id="UP000469950">
    <property type="component" value="Unassembled WGS sequence"/>
</dbReference>
<dbReference type="InterPro" id="IPR013762">
    <property type="entry name" value="Integrase-like_cat_sf"/>
</dbReference>
<evidence type="ECO:0000256" key="2">
    <source>
        <dbReference type="ARBA" id="ARBA00022908"/>
    </source>
</evidence>
<dbReference type="SUPFAM" id="SSF56349">
    <property type="entry name" value="DNA breaking-rejoining enzymes"/>
    <property type="match status" value="1"/>
</dbReference>
<dbReference type="CDD" id="cd00397">
    <property type="entry name" value="DNA_BRE_C"/>
    <property type="match status" value="1"/>
</dbReference>
<feature type="domain" description="Tyr recombinase" evidence="5">
    <location>
        <begin position="186"/>
        <end position="414"/>
    </location>
</feature>
<protein>
    <recommendedName>
        <fullName evidence="5">Tyr recombinase domain-containing protein</fullName>
    </recommendedName>
</protein>
<name>A0A833JNA6_MARNT</name>
<accession>A0A833JNA6</accession>
<proteinExistence type="inferred from homology"/>
<organism evidence="6 7">
    <name type="scientific">Marinobacter nauticus</name>
    <name type="common">Marinobacter hydrocarbonoclasticus</name>
    <name type="synonym">Marinobacter aquaeolei</name>
    <dbReference type="NCBI Taxonomy" id="2743"/>
    <lineage>
        <taxon>Bacteria</taxon>
        <taxon>Pseudomonadati</taxon>
        <taxon>Pseudomonadota</taxon>
        <taxon>Gammaproteobacteria</taxon>
        <taxon>Pseudomonadales</taxon>
        <taxon>Marinobacteraceae</taxon>
        <taxon>Marinobacter</taxon>
    </lineage>
</organism>
<sequence>MDKKSSESYGSNQKIRIQSYLPFKLVNFFDSRTSRTRFLILERTTNTPVKAASVIEEHLQHKHDSQNSVKTHLSHLLYLYTWADEHGYDLDTWLLTGEALSNPQIRSFGSWLKSYIGGNGSTLSHTRKKTFNATISYCCQTSMWCVSQFARLESSNTQRALDIAAIKDAQESMWKSVKLLVKDDDAAPDMTEEEIRTVEQFLKPQNRATKLNEQIVYRDYLIWRLVIEFGMRIGEILALRLEDCPTRNSPYFRIIRIEQRGPDYRDPRKNPPRPKTRSRDLGILLRNSAFPVLTNDFITEHRFVWKEAKGRKIKQFLLPHNFLIIAESGDPLSISSVEDIAKTIRENTGVDFHWHLARHAFFNRAYAAITQIQDKDQKAAKIQDLVVYGGWSSEKSLEIYTRRARKERARLALNFWQTGESSWTALD</sequence>
<keyword evidence="2" id="KW-0229">DNA integration</keyword>
<reference evidence="6 7" key="1">
    <citation type="submission" date="2019-10" db="EMBL/GenBank/DDBJ databases">
        <title>Draft genome sequence of Marinobacter hydrocarbonoclasticus NCT7M from the microbiome of the marine copepod.</title>
        <authorList>
            <person name="Nuttall R."/>
            <person name="Sharma G."/>
            <person name="Moisander P."/>
        </authorList>
    </citation>
    <scope>NUCLEOTIDE SEQUENCE [LARGE SCALE GENOMIC DNA]</scope>
    <source>
        <strain evidence="6 7">NCT7M</strain>
    </source>
</reference>
<dbReference type="EMBL" id="WBMP01000011">
    <property type="protein sequence ID" value="KAE8545039.1"/>
    <property type="molecule type" value="Genomic_DNA"/>
</dbReference>
<evidence type="ECO:0000256" key="4">
    <source>
        <dbReference type="ARBA" id="ARBA00023172"/>
    </source>
</evidence>
<dbReference type="Gene3D" id="1.10.443.10">
    <property type="entry name" value="Intergrase catalytic core"/>
    <property type="match status" value="1"/>
</dbReference>
<dbReference type="RefSeq" id="WP_153741102.1">
    <property type="nucleotide sequence ID" value="NZ_WBMP01000011.1"/>
</dbReference>
<dbReference type="PROSITE" id="PS51898">
    <property type="entry name" value="TYR_RECOMBINASE"/>
    <property type="match status" value="1"/>
</dbReference>
<evidence type="ECO:0000256" key="3">
    <source>
        <dbReference type="ARBA" id="ARBA00023125"/>
    </source>
</evidence>
<dbReference type="GO" id="GO:0006310">
    <property type="term" value="P:DNA recombination"/>
    <property type="evidence" value="ECO:0007669"/>
    <property type="project" value="UniProtKB-KW"/>
</dbReference>
<gene>
    <name evidence="6" type="ORF">F6453_2646</name>
</gene>
<keyword evidence="4" id="KW-0233">DNA recombination</keyword>
<evidence type="ECO:0000259" key="5">
    <source>
        <dbReference type="PROSITE" id="PS51898"/>
    </source>
</evidence>